<dbReference type="AlphaFoldDB" id="A0A498P0X8"/>
<proteinExistence type="predicted"/>
<accession>A0A498P0X8</accession>
<reference evidence="1 2" key="1">
    <citation type="submission" date="2018-03" db="EMBL/GenBank/DDBJ databases">
        <title>Draft genome sequence of Rohu Carp (Labeo rohita).</title>
        <authorList>
            <person name="Das P."/>
            <person name="Kushwaha B."/>
            <person name="Joshi C.G."/>
            <person name="Kumar D."/>
            <person name="Nagpure N.S."/>
            <person name="Sahoo L."/>
            <person name="Das S.P."/>
            <person name="Bit A."/>
            <person name="Patnaik S."/>
            <person name="Meher P.K."/>
            <person name="Jayasankar P."/>
            <person name="Koringa P.G."/>
            <person name="Patel N.V."/>
            <person name="Hinsu A.T."/>
            <person name="Kumar R."/>
            <person name="Pandey M."/>
            <person name="Agarwal S."/>
            <person name="Srivastava S."/>
            <person name="Singh M."/>
            <person name="Iquebal M.A."/>
            <person name="Jaiswal S."/>
            <person name="Angadi U.B."/>
            <person name="Kumar N."/>
            <person name="Raza M."/>
            <person name="Shah T.M."/>
            <person name="Rai A."/>
            <person name="Jena J.K."/>
        </authorList>
    </citation>
    <scope>NUCLEOTIDE SEQUENCE [LARGE SCALE GENOMIC DNA]</scope>
    <source>
        <strain evidence="1">DASCIFA01</strain>
        <tissue evidence="1">Testis</tissue>
    </source>
</reference>
<name>A0A498P0X8_LABRO</name>
<gene>
    <name evidence="1" type="ORF">ROHU_002236</name>
</gene>
<organism evidence="1 2">
    <name type="scientific">Labeo rohita</name>
    <name type="common">Indian major carp</name>
    <name type="synonym">Cyprinus rohita</name>
    <dbReference type="NCBI Taxonomy" id="84645"/>
    <lineage>
        <taxon>Eukaryota</taxon>
        <taxon>Metazoa</taxon>
        <taxon>Chordata</taxon>
        <taxon>Craniata</taxon>
        <taxon>Vertebrata</taxon>
        <taxon>Euteleostomi</taxon>
        <taxon>Actinopterygii</taxon>
        <taxon>Neopterygii</taxon>
        <taxon>Teleostei</taxon>
        <taxon>Ostariophysi</taxon>
        <taxon>Cypriniformes</taxon>
        <taxon>Cyprinidae</taxon>
        <taxon>Labeoninae</taxon>
        <taxon>Labeonini</taxon>
        <taxon>Labeo</taxon>
    </lineage>
</organism>
<comment type="caution">
    <text evidence="1">The sequence shown here is derived from an EMBL/GenBank/DDBJ whole genome shotgun (WGS) entry which is preliminary data.</text>
</comment>
<dbReference type="EMBL" id="QBIY01006185">
    <property type="protein sequence ID" value="RXN37214.1"/>
    <property type="molecule type" value="Genomic_DNA"/>
</dbReference>
<sequence>MIDSLRRVLRLQHYEHYKLSTAQYPVVSLQDFVKMPRKGRRSQAQKLRWTKVDLTGWTSISEEEMRDYMDKGTRQMLQKKKKDYMTRRYKTDVLFQKEKKDYMKEYHDQEVPD</sequence>
<evidence type="ECO:0000313" key="2">
    <source>
        <dbReference type="Proteomes" id="UP000290572"/>
    </source>
</evidence>
<protein>
    <submittedName>
        <fullName evidence="1">Uncharacterized protein</fullName>
    </submittedName>
</protein>
<keyword evidence="2" id="KW-1185">Reference proteome</keyword>
<evidence type="ECO:0000313" key="1">
    <source>
        <dbReference type="EMBL" id="RXN37214.1"/>
    </source>
</evidence>
<dbReference type="Proteomes" id="UP000290572">
    <property type="component" value="Unassembled WGS sequence"/>
</dbReference>